<keyword evidence="2" id="KW-0812">Transmembrane</keyword>
<comment type="caution">
    <text evidence="3">The sequence shown here is derived from an EMBL/GenBank/DDBJ whole genome shotgun (WGS) entry which is preliminary data.</text>
</comment>
<dbReference type="Proteomes" id="UP001558652">
    <property type="component" value="Unassembled WGS sequence"/>
</dbReference>
<proteinExistence type="predicted"/>
<reference evidence="3 4" key="1">
    <citation type="submission" date="2024-07" db="EMBL/GenBank/DDBJ databases">
        <title>Chromosome-level genome assembly of the water stick insect Ranatra chinensis (Heteroptera: Nepidae).</title>
        <authorList>
            <person name="Liu X."/>
        </authorList>
    </citation>
    <scope>NUCLEOTIDE SEQUENCE [LARGE SCALE GENOMIC DNA]</scope>
    <source>
        <strain evidence="3">Cailab_2021Rc</strain>
        <tissue evidence="3">Muscle</tissue>
    </source>
</reference>
<protein>
    <submittedName>
        <fullName evidence="3">Uncharacterized protein</fullName>
    </submittedName>
</protein>
<evidence type="ECO:0000256" key="2">
    <source>
        <dbReference type="SAM" id="Phobius"/>
    </source>
</evidence>
<keyword evidence="4" id="KW-1185">Reference proteome</keyword>
<name>A0ABD0YWS7_9HEMI</name>
<organism evidence="3 4">
    <name type="scientific">Ranatra chinensis</name>
    <dbReference type="NCBI Taxonomy" id="642074"/>
    <lineage>
        <taxon>Eukaryota</taxon>
        <taxon>Metazoa</taxon>
        <taxon>Ecdysozoa</taxon>
        <taxon>Arthropoda</taxon>
        <taxon>Hexapoda</taxon>
        <taxon>Insecta</taxon>
        <taxon>Pterygota</taxon>
        <taxon>Neoptera</taxon>
        <taxon>Paraneoptera</taxon>
        <taxon>Hemiptera</taxon>
        <taxon>Heteroptera</taxon>
        <taxon>Panheteroptera</taxon>
        <taxon>Nepomorpha</taxon>
        <taxon>Nepidae</taxon>
        <taxon>Ranatrinae</taxon>
        <taxon>Ranatra</taxon>
    </lineage>
</organism>
<feature type="transmembrane region" description="Helical" evidence="2">
    <location>
        <begin position="27"/>
        <end position="49"/>
    </location>
</feature>
<dbReference type="AlphaFoldDB" id="A0ABD0YWS7"/>
<accession>A0ABD0YWS7</accession>
<feature type="compositionally biased region" description="Polar residues" evidence="1">
    <location>
        <begin position="137"/>
        <end position="151"/>
    </location>
</feature>
<dbReference type="EMBL" id="JBFDAA010000001">
    <property type="protein sequence ID" value="KAL1140411.1"/>
    <property type="molecule type" value="Genomic_DNA"/>
</dbReference>
<evidence type="ECO:0000313" key="4">
    <source>
        <dbReference type="Proteomes" id="UP001558652"/>
    </source>
</evidence>
<sequence>MFHKNKTQETTKKANLVDEDHKELEQVYMMVMMVKAFLGSLLMFITPIIRIKSFGLAVINTIINIAKFLHEINFFKPLLAVLAPPPSGPAAPSGPSIPDDRWASPDPSTPPNTSYGAPYRRIGTDSYYHHHQHSSYLNEPQTDWSQNSVYQ</sequence>
<feature type="region of interest" description="Disordered" evidence="1">
    <location>
        <begin position="86"/>
        <end position="151"/>
    </location>
</feature>
<evidence type="ECO:0000256" key="1">
    <source>
        <dbReference type="SAM" id="MobiDB-lite"/>
    </source>
</evidence>
<gene>
    <name evidence="3" type="ORF">AAG570_000343</name>
</gene>
<keyword evidence="2" id="KW-0472">Membrane</keyword>
<keyword evidence="2" id="KW-1133">Transmembrane helix</keyword>
<evidence type="ECO:0000313" key="3">
    <source>
        <dbReference type="EMBL" id="KAL1140411.1"/>
    </source>
</evidence>